<proteinExistence type="predicted"/>
<evidence type="ECO:0000313" key="1">
    <source>
        <dbReference type="EMBL" id="KAK0500935.1"/>
    </source>
</evidence>
<keyword evidence="2" id="KW-1185">Reference proteome</keyword>
<evidence type="ECO:0000313" key="2">
    <source>
        <dbReference type="Proteomes" id="UP001175228"/>
    </source>
</evidence>
<comment type="caution">
    <text evidence="1">The sequence shown here is derived from an EMBL/GenBank/DDBJ whole genome shotgun (WGS) entry which is preliminary data.</text>
</comment>
<dbReference type="Proteomes" id="UP001175228">
    <property type="component" value="Unassembled WGS sequence"/>
</dbReference>
<name>A0AA39QDP5_9AGAR</name>
<accession>A0AA39QDP5</accession>
<reference evidence="1" key="1">
    <citation type="submission" date="2023-06" db="EMBL/GenBank/DDBJ databases">
        <authorList>
            <consortium name="Lawrence Berkeley National Laboratory"/>
            <person name="Ahrendt S."/>
            <person name="Sahu N."/>
            <person name="Indic B."/>
            <person name="Wong-Bajracharya J."/>
            <person name="Merenyi Z."/>
            <person name="Ke H.-M."/>
            <person name="Monk M."/>
            <person name="Kocsube S."/>
            <person name="Drula E."/>
            <person name="Lipzen A."/>
            <person name="Balint B."/>
            <person name="Henrissat B."/>
            <person name="Andreopoulos B."/>
            <person name="Martin F.M."/>
            <person name="Harder C.B."/>
            <person name="Rigling D."/>
            <person name="Ford K.L."/>
            <person name="Foster G.D."/>
            <person name="Pangilinan J."/>
            <person name="Papanicolaou A."/>
            <person name="Barry K."/>
            <person name="LaButti K."/>
            <person name="Viragh M."/>
            <person name="Koriabine M."/>
            <person name="Yan M."/>
            <person name="Riley R."/>
            <person name="Champramary S."/>
            <person name="Plett K.L."/>
            <person name="Tsai I.J."/>
            <person name="Slot J."/>
            <person name="Sipos G."/>
            <person name="Plett J."/>
            <person name="Nagy L.G."/>
            <person name="Grigoriev I.V."/>
        </authorList>
    </citation>
    <scope>NUCLEOTIDE SEQUENCE</scope>
    <source>
        <strain evidence="1">HWK02</strain>
    </source>
</reference>
<dbReference type="AlphaFoldDB" id="A0AA39QDP5"/>
<organism evidence="1 2">
    <name type="scientific">Armillaria luteobubalina</name>
    <dbReference type="NCBI Taxonomy" id="153913"/>
    <lineage>
        <taxon>Eukaryota</taxon>
        <taxon>Fungi</taxon>
        <taxon>Dikarya</taxon>
        <taxon>Basidiomycota</taxon>
        <taxon>Agaricomycotina</taxon>
        <taxon>Agaricomycetes</taxon>
        <taxon>Agaricomycetidae</taxon>
        <taxon>Agaricales</taxon>
        <taxon>Marasmiineae</taxon>
        <taxon>Physalacriaceae</taxon>
        <taxon>Armillaria</taxon>
    </lineage>
</organism>
<protein>
    <submittedName>
        <fullName evidence="1">Uncharacterized protein</fullName>
    </submittedName>
</protein>
<gene>
    <name evidence="1" type="ORF">EDD18DRAFT_784644</name>
</gene>
<dbReference type="EMBL" id="JAUEPU010000007">
    <property type="protein sequence ID" value="KAK0500935.1"/>
    <property type="molecule type" value="Genomic_DNA"/>
</dbReference>
<sequence>MIPHFGEYIAFKLNPVASLKSLKDAEVAKACESLETKTYVVCVTYLLCLPIPGVEHMQVAMALLSQGLSPGQPDHFILPDMAVAVLPNRSNSLSCPPLNPTVPLPWPDCFYPTRTTTRCRIRNDFTMGNPWPNPKYQLERKTAFLKTTAERIMDARRLCGKNISR</sequence>